<keyword evidence="8 10" id="KW-0594">Phospholipid biosynthesis</keyword>
<comment type="function">
    <text evidence="10">Catalyzes the transfer of an acyl group from acyl-phosphate (acyl-PO(4)) to glycerol-3-phosphate (G3P) to form lysophosphatidic acid (LPA). This enzyme utilizes acyl-phosphate as fatty acyl donor, but not acyl-CoA or acyl-ACP.</text>
</comment>
<protein>
    <recommendedName>
        <fullName evidence="10">Glycerol-3-phosphate acyltransferase</fullName>
    </recommendedName>
    <alternativeName>
        <fullName evidence="10">Acyl-PO4 G3P acyltransferase</fullName>
    </alternativeName>
    <alternativeName>
        <fullName evidence="10">Acyl-phosphate--glycerol-3-phosphate acyltransferase</fullName>
    </alternativeName>
    <alternativeName>
        <fullName evidence="10">G3P acyltransferase</fullName>
        <shortName evidence="10">GPAT</shortName>
        <ecNumber evidence="10">2.3.1.275</ecNumber>
    </alternativeName>
    <alternativeName>
        <fullName evidence="10">Lysophosphatidic acid synthase</fullName>
        <shortName evidence="10">LPA synthase</shortName>
    </alternativeName>
</protein>
<sequence length="206" mass="21605">MSPVLAAACLLCVAYLLGSLSGSLLLGRLRGVDVRTLGSGNAGGTNAFRTQGLRFALGVVLIDVGKGALAAWLALRFAPAVAWPAAALAVVGHVWPVWHGFRGGKGAATAVGALLVLWPLAVPLLLGVWLLVLVATGYVGLSTVLATASLPLWAWLFDAGAPRLAFSVALALFLAFTHRGNLQRLRHGTESRFERARLLRRRGARA</sequence>
<comment type="pathway">
    <text evidence="10">Lipid metabolism; phospholipid metabolism.</text>
</comment>
<dbReference type="EMBL" id="SROY01000001">
    <property type="protein sequence ID" value="TLX22541.1"/>
    <property type="molecule type" value="Genomic_DNA"/>
</dbReference>
<dbReference type="EC" id="2.3.1.275" evidence="10"/>
<name>A0A5R9PG94_9GAMM</name>
<comment type="catalytic activity">
    <reaction evidence="10">
        <text>an acyl phosphate + sn-glycerol 3-phosphate = a 1-acyl-sn-glycero-3-phosphate + phosphate</text>
        <dbReference type="Rhea" id="RHEA:34075"/>
        <dbReference type="ChEBI" id="CHEBI:43474"/>
        <dbReference type="ChEBI" id="CHEBI:57597"/>
        <dbReference type="ChEBI" id="CHEBI:57970"/>
        <dbReference type="ChEBI" id="CHEBI:59918"/>
        <dbReference type="EC" id="2.3.1.275"/>
    </reaction>
</comment>
<dbReference type="UniPathway" id="UPA00085"/>
<dbReference type="RefSeq" id="WP_138346522.1">
    <property type="nucleotide sequence ID" value="NZ_SROY01000001.1"/>
</dbReference>
<dbReference type="InterPro" id="IPR003811">
    <property type="entry name" value="G3P_acylTferase_PlsY"/>
</dbReference>
<dbReference type="GO" id="GO:0005886">
    <property type="term" value="C:plasma membrane"/>
    <property type="evidence" value="ECO:0007669"/>
    <property type="project" value="UniProtKB-SubCell"/>
</dbReference>
<feature type="transmembrane region" description="Helical" evidence="10">
    <location>
        <begin position="110"/>
        <end position="132"/>
    </location>
</feature>
<evidence type="ECO:0000256" key="3">
    <source>
        <dbReference type="ARBA" id="ARBA00022679"/>
    </source>
</evidence>
<dbReference type="NCBIfam" id="TIGR00023">
    <property type="entry name" value="glycerol-3-phosphate 1-O-acyltransferase PlsY"/>
    <property type="match status" value="1"/>
</dbReference>
<keyword evidence="5 10" id="KW-1133">Transmembrane helix</keyword>
<feature type="transmembrane region" description="Helical" evidence="10">
    <location>
        <begin position="152"/>
        <end position="176"/>
    </location>
</feature>
<dbReference type="GO" id="GO:0043772">
    <property type="term" value="F:acyl-phosphate glycerol-3-phosphate acyltransferase activity"/>
    <property type="evidence" value="ECO:0007669"/>
    <property type="project" value="UniProtKB-UniRule"/>
</dbReference>
<dbReference type="STRING" id="1123377.GCA_000423885_01940"/>
<evidence type="ECO:0000256" key="6">
    <source>
        <dbReference type="ARBA" id="ARBA00023098"/>
    </source>
</evidence>
<evidence type="ECO:0000256" key="2">
    <source>
        <dbReference type="ARBA" id="ARBA00022516"/>
    </source>
</evidence>
<evidence type="ECO:0000256" key="8">
    <source>
        <dbReference type="ARBA" id="ARBA00023209"/>
    </source>
</evidence>
<keyword evidence="9 10" id="KW-1208">Phospholipid metabolism</keyword>
<organism evidence="11 12">
    <name type="scientific">Thermomonas fusca</name>
    <dbReference type="NCBI Taxonomy" id="215690"/>
    <lineage>
        <taxon>Bacteria</taxon>
        <taxon>Pseudomonadati</taxon>
        <taxon>Pseudomonadota</taxon>
        <taxon>Gammaproteobacteria</taxon>
        <taxon>Lysobacterales</taxon>
        <taxon>Lysobacteraceae</taxon>
        <taxon>Thermomonas</taxon>
    </lineage>
</organism>
<comment type="caution">
    <text evidence="10">Lacks conserved residue(s) required for the propagation of feature annotation.</text>
</comment>
<proteinExistence type="inferred from homology"/>
<keyword evidence="6 10" id="KW-0443">Lipid metabolism</keyword>
<dbReference type="GO" id="GO:0008654">
    <property type="term" value="P:phospholipid biosynthetic process"/>
    <property type="evidence" value="ECO:0007669"/>
    <property type="project" value="UniProtKB-UniRule"/>
</dbReference>
<dbReference type="Pfam" id="PF02660">
    <property type="entry name" value="G3P_acyltransf"/>
    <property type="match status" value="1"/>
</dbReference>
<reference evidence="11 12" key="1">
    <citation type="submission" date="2019-04" db="EMBL/GenBank/DDBJ databases">
        <authorList>
            <person name="Grouzdev D.S."/>
            <person name="Nazina T.N."/>
        </authorList>
    </citation>
    <scope>NUCLEOTIDE SEQUENCE [LARGE SCALE GENOMIC DNA]</scope>
    <source>
        <strain evidence="11 12">SHC 3-19</strain>
    </source>
</reference>
<keyword evidence="3 10" id="KW-0808">Transferase</keyword>
<dbReference type="PANTHER" id="PTHR30309:SF0">
    <property type="entry name" value="GLYCEROL-3-PHOSPHATE ACYLTRANSFERASE-RELATED"/>
    <property type="match status" value="1"/>
</dbReference>
<dbReference type="SMART" id="SM01207">
    <property type="entry name" value="G3P_acyltransf"/>
    <property type="match status" value="1"/>
</dbReference>
<keyword evidence="11" id="KW-0012">Acyltransferase</keyword>
<evidence type="ECO:0000313" key="11">
    <source>
        <dbReference type="EMBL" id="TLX22541.1"/>
    </source>
</evidence>
<evidence type="ECO:0000256" key="1">
    <source>
        <dbReference type="ARBA" id="ARBA00022475"/>
    </source>
</evidence>
<dbReference type="HAMAP" id="MF_01043">
    <property type="entry name" value="PlsY"/>
    <property type="match status" value="1"/>
</dbReference>
<keyword evidence="7 10" id="KW-0472">Membrane</keyword>
<keyword evidence="2 10" id="KW-0444">Lipid biosynthesis</keyword>
<keyword evidence="1 10" id="KW-1003">Cell membrane</keyword>
<accession>A0A5R9PG94</accession>
<evidence type="ECO:0000256" key="9">
    <source>
        <dbReference type="ARBA" id="ARBA00023264"/>
    </source>
</evidence>
<dbReference type="PANTHER" id="PTHR30309">
    <property type="entry name" value="INNER MEMBRANE PROTEIN YGIH"/>
    <property type="match status" value="1"/>
</dbReference>
<evidence type="ECO:0000256" key="7">
    <source>
        <dbReference type="ARBA" id="ARBA00023136"/>
    </source>
</evidence>
<dbReference type="AlphaFoldDB" id="A0A5R9PG94"/>
<keyword evidence="4 10" id="KW-0812">Transmembrane</keyword>
<comment type="caution">
    <text evidence="11">The sequence shown here is derived from an EMBL/GenBank/DDBJ whole genome shotgun (WGS) entry which is preliminary data.</text>
</comment>
<evidence type="ECO:0000256" key="10">
    <source>
        <dbReference type="HAMAP-Rule" id="MF_01043"/>
    </source>
</evidence>
<gene>
    <name evidence="10 11" type="primary">plsY</name>
    <name evidence="11" type="ORF">E5S66_00455</name>
</gene>
<evidence type="ECO:0000256" key="4">
    <source>
        <dbReference type="ARBA" id="ARBA00022692"/>
    </source>
</evidence>
<comment type="subcellular location">
    <subcellularLocation>
        <location evidence="10">Cell membrane</location>
        <topology evidence="10">Multi-pass membrane protein</topology>
    </subcellularLocation>
</comment>
<keyword evidence="12" id="KW-1185">Reference proteome</keyword>
<comment type="similarity">
    <text evidence="10">Belongs to the PlsY family.</text>
</comment>
<dbReference type="Proteomes" id="UP000308508">
    <property type="component" value="Unassembled WGS sequence"/>
</dbReference>
<feature type="transmembrane region" description="Helical" evidence="10">
    <location>
        <begin position="80"/>
        <end position="98"/>
    </location>
</feature>
<evidence type="ECO:0000313" key="12">
    <source>
        <dbReference type="Proteomes" id="UP000308508"/>
    </source>
</evidence>
<evidence type="ECO:0000256" key="5">
    <source>
        <dbReference type="ARBA" id="ARBA00022989"/>
    </source>
</evidence>
<comment type="subunit">
    <text evidence="10">Probably interacts with PlsX.</text>
</comment>